<gene>
    <name evidence="2" type="ORF">BYL167_LOCUS72255</name>
</gene>
<protein>
    <submittedName>
        <fullName evidence="2">Uncharacterized protein</fullName>
    </submittedName>
</protein>
<reference evidence="2" key="1">
    <citation type="submission" date="2021-02" db="EMBL/GenBank/DDBJ databases">
        <authorList>
            <person name="Nowell W R."/>
        </authorList>
    </citation>
    <scope>NUCLEOTIDE SEQUENCE</scope>
</reference>
<dbReference type="EMBL" id="CAJOBH010257724">
    <property type="protein sequence ID" value="CAF5151068.1"/>
    <property type="molecule type" value="Genomic_DNA"/>
</dbReference>
<accession>A0A8S3G378</accession>
<feature type="region of interest" description="Disordered" evidence="1">
    <location>
        <begin position="1"/>
        <end position="33"/>
    </location>
</feature>
<evidence type="ECO:0000313" key="2">
    <source>
        <dbReference type="EMBL" id="CAF5151068.1"/>
    </source>
</evidence>
<evidence type="ECO:0000313" key="3">
    <source>
        <dbReference type="Proteomes" id="UP000681967"/>
    </source>
</evidence>
<feature type="compositionally biased region" description="Polar residues" evidence="1">
    <location>
        <begin position="16"/>
        <end position="33"/>
    </location>
</feature>
<organism evidence="2 3">
    <name type="scientific">Rotaria magnacalcarata</name>
    <dbReference type="NCBI Taxonomy" id="392030"/>
    <lineage>
        <taxon>Eukaryota</taxon>
        <taxon>Metazoa</taxon>
        <taxon>Spiralia</taxon>
        <taxon>Gnathifera</taxon>
        <taxon>Rotifera</taxon>
        <taxon>Eurotatoria</taxon>
        <taxon>Bdelloidea</taxon>
        <taxon>Philodinida</taxon>
        <taxon>Philodinidae</taxon>
        <taxon>Rotaria</taxon>
    </lineage>
</organism>
<feature type="non-terminal residue" evidence="2">
    <location>
        <position position="52"/>
    </location>
</feature>
<dbReference type="AlphaFoldDB" id="A0A8S3G378"/>
<proteinExistence type="predicted"/>
<name>A0A8S3G378_9BILA</name>
<evidence type="ECO:0000256" key="1">
    <source>
        <dbReference type="SAM" id="MobiDB-lite"/>
    </source>
</evidence>
<sequence>MKAHHHHHQQQQQQQTKCYLSTPTSSIDSIQSPTVADQTILQMVTCDSGPHM</sequence>
<comment type="caution">
    <text evidence="2">The sequence shown here is derived from an EMBL/GenBank/DDBJ whole genome shotgun (WGS) entry which is preliminary data.</text>
</comment>
<dbReference type="Proteomes" id="UP000681967">
    <property type="component" value="Unassembled WGS sequence"/>
</dbReference>